<evidence type="ECO:0000256" key="2">
    <source>
        <dbReference type="SAM" id="SignalP"/>
    </source>
</evidence>
<sequence length="251" mass="28894">MKAFQVIAATLLFYNILVVQAKGFHRPTYNEEFNSSVNNVTNFIRDNYHPEVSNNCTKLIGELVSSFNSKYDKRQECKFVLTKLFEHKLSHMMEDAGFENSYMYEKINCDQVIKALQFANDYSPKDMFVRAAKHVATLSKDQFKQLLKIIRRNETALDVSYDHLINGSELDIGVRLSKREPRFPLTELFLKHLTVLLVMAAGLLDTCGNVSMFLCRTMLALFVFALTYWMVELSRLMFGMSLLAVTNVLPI</sequence>
<keyword evidence="1" id="KW-1133">Transmembrane helix</keyword>
<keyword evidence="4" id="KW-1185">Reference proteome</keyword>
<organism evidence="3 4">
    <name type="scientific">Maudiozyma barnettii</name>
    <dbReference type="NCBI Taxonomy" id="61262"/>
    <lineage>
        <taxon>Eukaryota</taxon>
        <taxon>Fungi</taxon>
        <taxon>Dikarya</taxon>
        <taxon>Ascomycota</taxon>
        <taxon>Saccharomycotina</taxon>
        <taxon>Saccharomycetes</taxon>
        <taxon>Saccharomycetales</taxon>
        <taxon>Saccharomycetaceae</taxon>
        <taxon>Maudiozyma</taxon>
    </lineage>
</organism>
<dbReference type="AlphaFoldDB" id="A0A8H2ZJB4"/>
<reference evidence="3 4" key="1">
    <citation type="submission" date="2020-05" db="EMBL/GenBank/DDBJ databases">
        <authorList>
            <person name="Casaregola S."/>
            <person name="Devillers H."/>
            <person name="Grondin C."/>
        </authorList>
    </citation>
    <scope>NUCLEOTIDE SEQUENCE [LARGE SCALE GENOMIC DNA]</scope>
    <source>
        <strain evidence="3 4">CLIB 1767</strain>
    </source>
</reference>
<name>A0A8H2ZJB4_9SACH</name>
<feature type="transmembrane region" description="Helical" evidence="1">
    <location>
        <begin position="188"/>
        <end position="206"/>
    </location>
</feature>
<keyword evidence="1" id="KW-0472">Membrane</keyword>
<gene>
    <name evidence="3" type="ORF">KABA2_03S11990</name>
</gene>
<dbReference type="GeneID" id="64857057"/>
<keyword evidence="1" id="KW-0812">Transmembrane</keyword>
<proteinExistence type="predicted"/>
<dbReference type="EMBL" id="CAEFZW010000003">
    <property type="protein sequence ID" value="CAB4254077.1"/>
    <property type="molecule type" value="Genomic_DNA"/>
</dbReference>
<keyword evidence="2" id="KW-0732">Signal</keyword>
<accession>A0A8H2ZJB4</accession>
<comment type="caution">
    <text evidence="3">The sequence shown here is derived from an EMBL/GenBank/DDBJ whole genome shotgun (WGS) entry which is preliminary data.</text>
</comment>
<feature type="chain" id="PRO_5034462189" evidence="2">
    <location>
        <begin position="22"/>
        <end position="251"/>
    </location>
</feature>
<evidence type="ECO:0000313" key="4">
    <source>
        <dbReference type="Proteomes" id="UP000644660"/>
    </source>
</evidence>
<dbReference type="Proteomes" id="UP000644660">
    <property type="component" value="Unassembled WGS sequence"/>
</dbReference>
<evidence type="ECO:0000256" key="1">
    <source>
        <dbReference type="SAM" id="Phobius"/>
    </source>
</evidence>
<protein>
    <submittedName>
        <fullName evidence="3">Uncharacterized protein</fullName>
    </submittedName>
</protein>
<feature type="signal peptide" evidence="2">
    <location>
        <begin position="1"/>
        <end position="21"/>
    </location>
</feature>
<evidence type="ECO:0000313" key="3">
    <source>
        <dbReference type="EMBL" id="CAB4254077.1"/>
    </source>
</evidence>
<dbReference type="RefSeq" id="XP_041405921.1">
    <property type="nucleotide sequence ID" value="XM_041549987.1"/>
</dbReference>
<dbReference type="OrthoDB" id="4066622at2759"/>